<evidence type="ECO:0000313" key="3">
    <source>
        <dbReference type="EMBL" id="CAF4317220.1"/>
    </source>
</evidence>
<feature type="non-terminal residue" evidence="2">
    <location>
        <position position="306"/>
    </location>
</feature>
<proteinExistence type="predicted"/>
<comment type="caution">
    <text evidence="2">The sequence shown here is derived from an EMBL/GenBank/DDBJ whole genome shotgun (WGS) entry which is preliminary data.</text>
</comment>
<organism evidence="2 4">
    <name type="scientific">Didymodactylos carnosus</name>
    <dbReference type="NCBI Taxonomy" id="1234261"/>
    <lineage>
        <taxon>Eukaryota</taxon>
        <taxon>Metazoa</taxon>
        <taxon>Spiralia</taxon>
        <taxon>Gnathifera</taxon>
        <taxon>Rotifera</taxon>
        <taxon>Eurotatoria</taxon>
        <taxon>Bdelloidea</taxon>
        <taxon>Philodinida</taxon>
        <taxon>Philodinidae</taxon>
        <taxon>Didymodactylos</taxon>
    </lineage>
</organism>
<dbReference type="Proteomes" id="UP000682733">
    <property type="component" value="Unassembled WGS sequence"/>
</dbReference>
<dbReference type="EMBL" id="CAJOBA010059595">
    <property type="protein sequence ID" value="CAF4317220.1"/>
    <property type="molecule type" value="Genomic_DNA"/>
</dbReference>
<evidence type="ECO:0000256" key="1">
    <source>
        <dbReference type="SAM" id="MobiDB-lite"/>
    </source>
</evidence>
<name>A0A8S2FRQ8_9BILA</name>
<evidence type="ECO:0000313" key="4">
    <source>
        <dbReference type="Proteomes" id="UP000677228"/>
    </source>
</evidence>
<reference evidence="2" key="1">
    <citation type="submission" date="2021-02" db="EMBL/GenBank/DDBJ databases">
        <authorList>
            <person name="Nowell W R."/>
        </authorList>
    </citation>
    <scope>NUCLEOTIDE SEQUENCE</scope>
</reference>
<dbReference type="AlphaFoldDB" id="A0A8S2FRQ8"/>
<feature type="non-terminal residue" evidence="2">
    <location>
        <position position="1"/>
    </location>
</feature>
<feature type="region of interest" description="Disordered" evidence="1">
    <location>
        <begin position="86"/>
        <end position="106"/>
    </location>
</feature>
<dbReference type="Proteomes" id="UP000677228">
    <property type="component" value="Unassembled WGS sequence"/>
</dbReference>
<dbReference type="EMBL" id="CAJNOK010037373">
    <property type="protein sequence ID" value="CAF1530328.1"/>
    <property type="molecule type" value="Genomic_DNA"/>
</dbReference>
<gene>
    <name evidence="2" type="ORF">OVA965_LOCUS38220</name>
    <name evidence="3" type="ORF">TMI583_LOCUS39385</name>
</gene>
<protein>
    <submittedName>
        <fullName evidence="2">Uncharacterized protein</fullName>
    </submittedName>
</protein>
<evidence type="ECO:0000313" key="2">
    <source>
        <dbReference type="EMBL" id="CAF1530328.1"/>
    </source>
</evidence>
<accession>A0A8S2FRQ8</accession>
<sequence length="306" mass="35786">YNRFHLETIHRSNLQEKYHEYSTTTSSTNIHFKFWYYILKQLSQPYIELLVAVRTQNFNARNAAWSQMVPINLQLHFMSEKYSQRATSSQTENHINPDNDGKGRSGITGRFSPQAVDRFCNTFVFRTMMHSIINEIADIETRTNSIDAHIECQQSRMELDNHDLKLLLMKLKNEGVFSLGKNVVTELFTGKIIHNDIIDSICSGYNRGEEELKIFIQQRLIDKSVHIDSKMKRTKTLKLTNTDTYGITTQKTEEKTTKILETKLRDLVVLSNHNHEINLIDYRKYEYTDTPPSLTDNMNLLNQQNK</sequence>